<reference evidence="1 2" key="1">
    <citation type="submission" date="2012-06" db="EMBL/GenBank/DDBJ databases">
        <title>Finished chromosome of genome of Microcoleus sp. PCC 7113.</title>
        <authorList>
            <consortium name="US DOE Joint Genome Institute"/>
            <person name="Gugger M."/>
            <person name="Coursin T."/>
            <person name="Rippka R."/>
            <person name="Tandeau De Marsac N."/>
            <person name="Huntemann M."/>
            <person name="Wei C.-L."/>
            <person name="Han J."/>
            <person name="Detter J.C."/>
            <person name="Han C."/>
            <person name="Tapia R."/>
            <person name="Chen A."/>
            <person name="Kyrpides N."/>
            <person name="Mavromatis K."/>
            <person name="Markowitz V."/>
            <person name="Szeto E."/>
            <person name="Ivanova N."/>
            <person name="Pagani I."/>
            <person name="Pati A."/>
            <person name="Goodwin L."/>
            <person name="Nordberg H.P."/>
            <person name="Cantor M.N."/>
            <person name="Hua S.X."/>
            <person name="Woyke T."/>
            <person name="Kerfeld C.A."/>
        </authorList>
    </citation>
    <scope>NUCLEOTIDE SEQUENCE [LARGE SCALE GENOMIC DNA]</scope>
    <source>
        <strain evidence="1 2">PCC 7113</strain>
    </source>
</reference>
<dbReference type="OrthoDB" id="165483at2"/>
<dbReference type="Proteomes" id="UP000010471">
    <property type="component" value="Chromosome"/>
</dbReference>
<dbReference type="InterPro" id="IPR023203">
    <property type="entry name" value="TTHA0068_sf"/>
</dbReference>
<dbReference type="PANTHER" id="PTHR34796:SF1">
    <property type="entry name" value="EXPRESSED PROTEIN"/>
    <property type="match status" value="1"/>
</dbReference>
<dbReference type="InterPro" id="IPR005500">
    <property type="entry name" value="DUF309"/>
</dbReference>
<name>K9WL73_9CYAN</name>
<dbReference type="KEGG" id="mic:Mic7113_4862"/>
<organism evidence="1 2">
    <name type="scientific">Allocoleopsis franciscana PCC 7113</name>
    <dbReference type="NCBI Taxonomy" id="1173027"/>
    <lineage>
        <taxon>Bacteria</taxon>
        <taxon>Bacillati</taxon>
        <taxon>Cyanobacteriota</taxon>
        <taxon>Cyanophyceae</taxon>
        <taxon>Coleofasciculales</taxon>
        <taxon>Coleofasciculaceae</taxon>
        <taxon>Allocoleopsis</taxon>
        <taxon>Allocoleopsis franciscana</taxon>
    </lineage>
</organism>
<dbReference type="PANTHER" id="PTHR34796">
    <property type="entry name" value="EXPRESSED PROTEIN"/>
    <property type="match status" value="1"/>
</dbReference>
<dbReference type="STRING" id="1173027.Mic7113_4862"/>
<dbReference type="Pfam" id="PF03745">
    <property type="entry name" value="DUF309"/>
    <property type="match status" value="1"/>
</dbReference>
<sequence length="161" mass="18005">MTPVAQPSSFPPSRGDSSGSNVFPEEFWQGVEQFNQQEYYACHDTLEALWIEAVEPQKRFYQGVLQIAVACHHLFNLNWRGAVILLGEGLGRLRDYQPDYEGIDITSLMIQSAELLQALQESGLEQVADFVKHLEEELTSGANPASEAAIARLPKIKRVES</sequence>
<accession>K9WL73</accession>
<gene>
    <name evidence="1" type="ORF">Mic7113_4862</name>
</gene>
<keyword evidence="2" id="KW-1185">Reference proteome</keyword>
<evidence type="ECO:0000313" key="1">
    <source>
        <dbReference type="EMBL" id="AFZ20529.1"/>
    </source>
</evidence>
<evidence type="ECO:0008006" key="3">
    <source>
        <dbReference type="Google" id="ProtNLM"/>
    </source>
</evidence>
<dbReference type="eggNOG" id="COG1547">
    <property type="taxonomic scope" value="Bacteria"/>
</dbReference>
<dbReference type="AlphaFoldDB" id="K9WL73"/>
<dbReference type="RefSeq" id="WP_015184664.1">
    <property type="nucleotide sequence ID" value="NC_019738.1"/>
</dbReference>
<dbReference type="HOGENOM" id="CLU_125317_1_0_3"/>
<protein>
    <recommendedName>
        <fullName evidence="3">DUF309 domain-containing protein</fullName>
    </recommendedName>
</protein>
<dbReference type="EMBL" id="CP003630">
    <property type="protein sequence ID" value="AFZ20529.1"/>
    <property type="molecule type" value="Genomic_DNA"/>
</dbReference>
<evidence type="ECO:0000313" key="2">
    <source>
        <dbReference type="Proteomes" id="UP000010471"/>
    </source>
</evidence>
<dbReference type="SUPFAM" id="SSF140663">
    <property type="entry name" value="TTHA0068-like"/>
    <property type="match status" value="1"/>
</dbReference>
<proteinExistence type="predicted"/>
<dbReference type="Gene3D" id="1.10.3450.10">
    <property type="entry name" value="TTHA0068-like"/>
    <property type="match status" value="1"/>
</dbReference>
<dbReference type="PATRIC" id="fig|1173027.3.peg.5390"/>